<proteinExistence type="predicted"/>
<evidence type="ECO:0000313" key="2">
    <source>
        <dbReference type="Proteomes" id="UP000243006"/>
    </source>
</evidence>
<gene>
    <name evidence="1" type="ORF">D917_02117</name>
</gene>
<evidence type="ECO:0000313" key="1">
    <source>
        <dbReference type="EMBL" id="OUC44902.1"/>
    </source>
</evidence>
<protein>
    <submittedName>
        <fullName evidence="1">Uncharacterized protein</fullName>
    </submittedName>
</protein>
<dbReference type="Proteomes" id="UP000243006">
    <property type="component" value="Unassembled WGS sequence"/>
</dbReference>
<dbReference type="EMBL" id="LVZM01011362">
    <property type="protein sequence ID" value="OUC44902.1"/>
    <property type="molecule type" value="Genomic_DNA"/>
</dbReference>
<accession>A0A1Y3EIB5</accession>
<sequence>MADLAANTAAAAAAAAIAASNSTAAGIASTCTGRTTTGNTDVHQTPQNTHDTSLIDPNVGKVKCDPAAAAAAATYHNPYYSLEQVPLSIQQRTTTTTIGDSPEPLCAVLSHRESIQEKEMRLTLSKITFLMNDAASTSIVENHI</sequence>
<reference evidence="1 2" key="1">
    <citation type="submission" date="2015-04" db="EMBL/GenBank/DDBJ databases">
        <title>Draft genome of the roundworm Trichinella nativa.</title>
        <authorList>
            <person name="Mitreva M."/>
        </authorList>
    </citation>
    <scope>NUCLEOTIDE SEQUENCE [LARGE SCALE GENOMIC DNA]</scope>
    <source>
        <strain evidence="1 2">ISS45</strain>
    </source>
</reference>
<dbReference type="AlphaFoldDB" id="A0A1Y3EIB5"/>
<comment type="caution">
    <text evidence="1">The sequence shown here is derived from an EMBL/GenBank/DDBJ whole genome shotgun (WGS) entry which is preliminary data.</text>
</comment>
<organism evidence="1 2">
    <name type="scientific">Trichinella nativa</name>
    <dbReference type="NCBI Taxonomy" id="6335"/>
    <lineage>
        <taxon>Eukaryota</taxon>
        <taxon>Metazoa</taxon>
        <taxon>Ecdysozoa</taxon>
        <taxon>Nematoda</taxon>
        <taxon>Enoplea</taxon>
        <taxon>Dorylaimia</taxon>
        <taxon>Trichinellida</taxon>
        <taxon>Trichinellidae</taxon>
        <taxon>Trichinella</taxon>
    </lineage>
</organism>
<name>A0A1Y3EIB5_9BILA</name>